<evidence type="ECO:0000259" key="3">
    <source>
        <dbReference type="Pfam" id="PF13359"/>
    </source>
</evidence>
<evidence type="ECO:0000313" key="4">
    <source>
        <dbReference type="EMBL" id="CAG9105684.1"/>
    </source>
</evidence>
<comment type="cofactor">
    <cofactor evidence="1">
        <name>a divalent metal cation</name>
        <dbReference type="ChEBI" id="CHEBI:60240"/>
    </cofactor>
</comment>
<proteinExistence type="predicted"/>
<dbReference type="Proteomes" id="UP000653454">
    <property type="component" value="Unassembled WGS sequence"/>
</dbReference>
<gene>
    <name evidence="4" type="ORF">PLXY2_LOCUS3438</name>
</gene>
<organism evidence="4 5">
    <name type="scientific">Plutella xylostella</name>
    <name type="common">Diamondback moth</name>
    <name type="synonym">Plutella maculipennis</name>
    <dbReference type="NCBI Taxonomy" id="51655"/>
    <lineage>
        <taxon>Eukaryota</taxon>
        <taxon>Metazoa</taxon>
        <taxon>Ecdysozoa</taxon>
        <taxon>Arthropoda</taxon>
        <taxon>Hexapoda</taxon>
        <taxon>Insecta</taxon>
        <taxon>Pterygota</taxon>
        <taxon>Neoptera</taxon>
        <taxon>Endopterygota</taxon>
        <taxon>Lepidoptera</taxon>
        <taxon>Glossata</taxon>
        <taxon>Ditrysia</taxon>
        <taxon>Yponomeutoidea</taxon>
        <taxon>Plutellidae</taxon>
        <taxon>Plutella</taxon>
    </lineage>
</organism>
<dbReference type="EMBL" id="CAJHNJ030000009">
    <property type="protein sequence ID" value="CAG9105684.1"/>
    <property type="molecule type" value="Genomic_DNA"/>
</dbReference>
<keyword evidence="5" id="KW-1185">Reference proteome</keyword>
<dbReference type="InterPro" id="IPR027806">
    <property type="entry name" value="HARBI1_dom"/>
</dbReference>
<dbReference type="Pfam" id="PF13359">
    <property type="entry name" value="DDE_Tnp_4"/>
    <property type="match status" value="1"/>
</dbReference>
<protein>
    <submittedName>
        <fullName evidence="4">(diamondback moth) hypothetical protein</fullName>
    </submittedName>
</protein>
<keyword evidence="2" id="KW-0479">Metal-binding</keyword>
<name>A0A8S4DVS9_PLUXY</name>
<evidence type="ECO:0000256" key="2">
    <source>
        <dbReference type="ARBA" id="ARBA00022723"/>
    </source>
</evidence>
<dbReference type="AlphaFoldDB" id="A0A8S4DVS9"/>
<evidence type="ECO:0000256" key="1">
    <source>
        <dbReference type="ARBA" id="ARBA00001968"/>
    </source>
</evidence>
<reference evidence="4" key="1">
    <citation type="submission" date="2020-11" db="EMBL/GenBank/DDBJ databases">
        <authorList>
            <person name="Whiteford S."/>
        </authorList>
    </citation>
    <scope>NUCLEOTIDE SEQUENCE</scope>
</reference>
<sequence length="113" mass="12831">MVCDIHFIDDHRSRYKRLNALAVPTLHLHGDSGYALRPLMLTPILNAAVGSPEEHYTDLHCRVRNTVERCIGALKTRWRCLLAHRVLHYEPTKAAKIVNEQQSFTIFAALVGS</sequence>
<dbReference type="GO" id="GO:0046872">
    <property type="term" value="F:metal ion binding"/>
    <property type="evidence" value="ECO:0007669"/>
    <property type="project" value="UniProtKB-KW"/>
</dbReference>
<feature type="domain" description="DDE Tnp4" evidence="3">
    <location>
        <begin position="16"/>
        <end position="99"/>
    </location>
</feature>
<accession>A0A8S4DVS9</accession>
<evidence type="ECO:0000313" key="5">
    <source>
        <dbReference type="Proteomes" id="UP000653454"/>
    </source>
</evidence>
<comment type="caution">
    <text evidence="4">The sequence shown here is derived from an EMBL/GenBank/DDBJ whole genome shotgun (WGS) entry which is preliminary data.</text>
</comment>